<dbReference type="PANTHER" id="PTHR40622">
    <property type="match status" value="1"/>
</dbReference>
<dbReference type="AlphaFoldDB" id="A0A318Z0Q0"/>
<gene>
    <name evidence="4" type="ORF">BP01DRAFT_360918</name>
</gene>
<keyword evidence="5" id="KW-1185">Reference proteome</keyword>
<dbReference type="RefSeq" id="XP_025426837.1">
    <property type="nucleotide sequence ID" value="XM_025576015.1"/>
</dbReference>
<keyword evidence="2" id="KW-0472">Membrane</keyword>
<name>A0A318Z0Q0_9EURO</name>
<evidence type="ECO:0000256" key="3">
    <source>
        <dbReference type="SAM" id="SignalP"/>
    </source>
</evidence>
<reference evidence="4 5" key="1">
    <citation type="submission" date="2016-12" db="EMBL/GenBank/DDBJ databases">
        <title>The genomes of Aspergillus section Nigri reveals drivers in fungal speciation.</title>
        <authorList>
            <consortium name="DOE Joint Genome Institute"/>
            <person name="Vesth T.C."/>
            <person name="Nybo J."/>
            <person name="Theobald S."/>
            <person name="Brandl J."/>
            <person name="Frisvad J.C."/>
            <person name="Nielsen K.F."/>
            <person name="Lyhne E.K."/>
            <person name="Kogle M.E."/>
            <person name="Kuo A."/>
            <person name="Riley R."/>
            <person name="Clum A."/>
            <person name="Nolan M."/>
            <person name="Lipzen A."/>
            <person name="Salamov A."/>
            <person name="Henrissat B."/>
            <person name="Wiebenga A."/>
            <person name="De Vries R.P."/>
            <person name="Grigoriev I.V."/>
            <person name="Mortensen U.H."/>
            <person name="Andersen M.R."/>
            <person name="Baker S.E."/>
        </authorList>
    </citation>
    <scope>NUCLEOTIDE SEQUENCE [LARGE SCALE GENOMIC DNA]</scope>
    <source>
        <strain evidence="4 5">JOP 1030-1</strain>
    </source>
</reference>
<accession>A0A318Z0Q0</accession>
<organism evidence="4 5">
    <name type="scientific">Aspergillus saccharolyticus JOP 1030-1</name>
    <dbReference type="NCBI Taxonomy" id="1450539"/>
    <lineage>
        <taxon>Eukaryota</taxon>
        <taxon>Fungi</taxon>
        <taxon>Dikarya</taxon>
        <taxon>Ascomycota</taxon>
        <taxon>Pezizomycotina</taxon>
        <taxon>Eurotiomycetes</taxon>
        <taxon>Eurotiomycetidae</taxon>
        <taxon>Eurotiales</taxon>
        <taxon>Aspergillaceae</taxon>
        <taxon>Aspergillus</taxon>
        <taxon>Aspergillus subgen. Circumdati</taxon>
    </lineage>
</organism>
<evidence type="ECO:0000256" key="2">
    <source>
        <dbReference type="SAM" id="Phobius"/>
    </source>
</evidence>
<dbReference type="PANTHER" id="PTHR40622:SF1">
    <property type="match status" value="1"/>
</dbReference>
<feature type="transmembrane region" description="Helical" evidence="2">
    <location>
        <begin position="286"/>
        <end position="310"/>
    </location>
</feature>
<feature type="region of interest" description="Disordered" evidence="1">
    <location>
        <begin position="226"/>
        <end position="249"/>
    </location>
</feature>
<evidence type="ECO:0000256" key="1">
    <source>
        <dbReference type="SAM" id="MobiDB-lite"/>
    </source>
</evidence>
<dbReference type="EMBL" id="KZ821275">
    <property type="protein sequence ID" value="PYH40855.1"/>
    <property type="molecule type" value="Genomic_DNA"/>
</dbReference>
<proteinExistence type="predicted"/>
<keyword evidence="2" id="KW-1133">Transmembrane helix</keyword>
<feature type="chain" id="PRO_5016294383" evidence="3">
    <location>
        <begin position="19"/>
        <end position="352"/>
    </location>
</feature>
<protein>
    <submittedName>
        <fullName evidence="4">Uncharacterized protein</fullName>
    </submittedName>
</protein>
<keyword evidence="3" id="KW-0732">Signal</keyword>
<dbReference type="OrthoDB" id="4367799at2759"/>
<evidence type="ECO:0000313" key="4">
    <source>
        <dbReference type="EMBL" id="PYH40855.1"/>
    </source>
</evidence>
<evidence type="ECO:0000313" key="5">
    <source>
        <dbReference type="Proteomes" id="UP000248349"/>
    </source>
</evidence>
<dbReference type="Proteomes" id="UP000248349">
    <property type="component" value="Unassembled WGS sequence"/>
</dbReference>
<feature type="signal peptide" evidence="3">
    <location>
        <begin position="1"/>
        <end position="18"/>
    </location>
</feature>
<dbReference type="GeneID" id="37077243"/>
<keyword evidence="2" id="KW-0812">Transmembrane</keyword>
<sequence length="352" mass="39336">MHLRCLIATSLSLVGSLASPVLTTDHGDQTHLAKSPPTRPAFPTVTGHEVHLPCLQPPQEDEDHRVDNGTSTPFVSMNVRTEHNALFVNNISVFPAAYPMRLSAPLHHEGRNRNRNRNAAEETVVLTYGVDIEYLPPKVDAQLGDLYFVEVKFFDATGRPATAEVIHVRLSRDSDEDDLIISQIIVEPLVDSRASHGHGNSVWHAQYWQLLVRKYKDWQKAPKKAFHPSLHSGARTDRGTPPPHVGDKSPFAVTGETMTPHDVYHHHHRANPNFWRLIVPATVPAVLGMVAGLVVCTTAVLVWKVVGWAWGWCRATRRRRCARGERCCRGVEEAWSEKQQLMVQAMGAVEDV</sequence>